<evidence type="ECO:0000313" key="4">
    <source>
        <dbReference type="Proteomes" id="UP001327459"/>
    </source>
</evidence>
<dbReference type="Proteomes" id="UP001327459">
    <property type="component" value="Chromosome"/>
</dbReference>
<dbReference type="EMBL" id="CP140153">
    <property type="protein sequence ID" value="WQH15466.1"/>
    <property type="molecule type" value="Genomic_DNA"/>
</dbReference>
<accession>A0ABZ0YTG0</accession>
<dbReference type="CDD" id="cd03468">
    <property type="entry name" value="PolY_like"/>
    <property type="match status" value="1"/>
</dbReference>
<dbReference type="PANTHER" id="PTHR35369">
    <property type="entry name" value="BLR3025 PROTEIN-RELATED"/>
    <property type="match status" value="1"/>
</dbReference>
<name>A0ABZ0YTG0_9GAMM</name>
<organism evidence="3 4">
    <name type="scientific">Guyparkeria halophila</name>
    <dbReference type="NCBI Taxonomy" id="47960"/>
    <lineage>
        <taxon>Bacteria</taxon>
        <taxon>Pseudomonadati</taxon>
        <taxon>Pseudomonadota</taxon>
        <taxon>Gammaproteobacteria</taxon>
        <taxon>Chromatiales</taxon>
        <taxon>Thioalkalibacteraceae</taxon>
        <taxon>Guyparkeria</taxon>
    </lineage>
</organism>
<dbReference type="RefSeq" id="WP_322520494.1">
    <property type="nucleotide sequence ID" value="NZ_CP140153.1"/>
</dbReference>
<dbReference type="SUPFAM" id="SSF56672">
    <property type="entry name" value="DNA/RNA polymerases"/>
    <property type="match status" value="1"/>
</dbReference>
<evidence type="ECO:0000313" key="3">
    <source>
        <dbReference type="EMBL" id="WQH15466.1"/>
    </source>
</evidence>
<keyword evidence="4" id="KW-1185">Reference proteome</keyword>
<reference evidence="3 4" key="1">
    <citation type="submission" date="2023-11" db="EMBL/GenBank/DDBJ databases">
        <title>MicrobeMod: A computational toolkit for identifying prokaryotic methylation and restriction-modification with nanopore sequencing.</title>
        <authorList>
            <person name="Crits-Christoph A."/>
            <person name="Kang S.C."/>
            <person name="Lee H."/>
            <person name="Ostrov N."/>
        </authorList>
    </citation>
    <scope>NUCLEOTIDE SEQUENCE [LARGE SCALE GENOMIC DNA]</scope>
    <source>
        <strain evidence="3 4">ATCC 49870</strain>
    </source>
</reference>
<dbReference type="InterPro" id="IPR043502">
    <property type="entry name" value="DNA/RNA_pol_sf"/>
</dbReference>
<protein>
    <submittedName>
        <fullName evidence="3">DNA polymerase Y family protein</fullName>
    </submittedName>
</protein>
<feature type="region of interest" description="Disordered" evidence="2">
    <location>
        <begin position="404"/>
        <end position="457"/>
    </location>
</feature>
<dbReference type="PANTHER" id="PTHR35369:SF2">
    <property type="entry name" value="BLR3025 PROTEIN"/>
    <property type="match status" value="1"/>
</dbReference>
<proteinExistence type="predicted"/>
<evidence type="ECO:0000256" key="2">
    <source>
        <dbReference type="SAM" id="MobiDB-lite"/>
    </source>
</evidence>
<sequence>MPIESTPRSLRHEPYWLALRFPEAWFECRCPEEERHDRPPAVLLDGGGRGSRVMAINHAAAGLGIEIGQSLAGARSRHRAHASMDTPPLRCLTLEQRSVEDWLAEWGEWALTYTSRVSRPPPVQPGGEAGAGLLLEIGGSAALFGGLEALVSRLLEALQPWHLVVQAAGAPHPRVAWALAAAVDDEAPWLCCAREQLAAVSQLSLALVDWPAAWIDRFAELGLRRLGEVRRLPRDGLGMRADPLLLADLDRLFAERDWPLADLVPPARYAREVSLWDPASQVDRLLLLARGPLVGLSDFLRRRQLAVADFVVWLAHEDRPSTRLEVATAEPGRDEPLWLAQLRLRLESAGVLAPVTRLGVEAEHFVAPRPGQGSLFADAEERGRDERALFQRLQARLGREAVSRVQDASHLVPMRRSRLQPLTSPQDKSSRAKVAEPAGDSSLPGLSRGASLGTLPGTSPGAFRPLWWLEKPRRPDAPVHHHGEAERVETGWWTTAEESADYCAGELTGGRAVCLRRECAGGDWQVIGLDD</sequence>
<dbReference type="InterPro" id="IPR050356">
    <property type="entry name" value="SulA_CellDiv_inhibitor"/>
</dbReference>
<evidence type="ECO:0000256" key="1">
    <source>
        <dbReference type="ARBA" id="ARBA00022763"/>
    </source>
</evidence>
<keyword evidence="1" id="KW-0227">DNA damage</keyword>
<gene>
    <name evidence="3" type="ORF">SR882_06750</name>
</gene>